<reference evidence="1" key="1">
    <citation type="journal article" date="2015" name="Nature">
        <title>Complex archaea that bridge the gap between prokaryotes and eukaryotes.</title>
        <authorList>
            <person name="Spang A."/>
            <person name="Saw J.H."/>
            <person name="Jorgensen S.L."/>
            <person name="Zaremba-Niedzwiedzka K."/>
            <person name="Martijn J."/>
            <person name="Lind A.E."/>
            <person name="van Eijk R."/>
            <person name="Schleper C."/>
            <person name="Guy L."/>
            <person name="Ettema T.J."/>
        </authorList>
    </citation>
    <scope>NUCLEOTIDE SEQUENCE</scope>
</reference>
<comment type="caution">
    <text evidence="1">The sequence shown here is derived from an EMBL/GenBank/DDBJ whole genome shotgun (WGS) entry which is preliminary data.</text>
</comment>
<proteinExistence type="predicted"/>
<dbReference type="AlphaFoldDB" id="A0A0F9EXT1"/>
<sequence>MLIMASLIENLIGKAEFEDSVVCYCVSSPSIDTKSDNVFHKNRLDGMIKRLGYKTKCIDEAMGILLSERPSIKNEKNIKKRLRI</sequence>
<accession>A0A0F9EXT1</accession>
<name>A0A0F9EXT1_9ZZZZ</name>
<protein>
    <submittedName>
        <fullName evidence="1">Uncharacterized protein</fullName>
    </submittedName>
</protein>
<evidence type="ECO:0000313" key="1">
    <source>
        <dbReference type="EMBL" id="KKL28653.1"/>
    </source>
</evidence>
<organism evidence="1">
    <name type="scientific">marine sediment metagenome</name>
    <dbReference type="NCBI Taxonomy" id="412755"/>
    <lineage>
        <taxon>unclassified sequences</taxon>
        <taxon>metagenomes</taxon>
        <taxon>ecological metagenomes</taxon>
    </lineage>
</organism>
<dbReference type="EMBL" id="LAZR01035020">
    <property type="protein sequence ID" value="KKL28653.1"/>
    <property type="molecule type" value="Genomic_DNA"/>
</dbReference>
<gene>
    <name evidence="1" type="ORF">LCGC14_2372990</name>
</gene>